<evidence type="ECO:0000313" key="6">
    <source>
        <dbReference type="Proteomes" id="UP000239047"/>
    </source>
</evidence>
<dbReference type="InterPro" id="IPR003646">
    <property type="entry name" value="SH3-like_bac-type"/>
</dbReference>
<dbReference type="PROSITE" id="PS51781">
    <property type="entry name" value="SH3B"/>
    <property type="match status" value="1"/>
</dbReference>
<feature type="chain" id="PRO_5015627120" evidence="2">
    <location>
        <begin position="26"/>
        <end position="649"/>
    </location>
</feature>
<dbReference type="Proteomes" id="UP000239047">
    <property type="component" value="Unassembled WGS sequence"/>
</dbReference>
<proteinExistence type="predicted"/>
<keyword evidence="1" id="KW-0378">Hydrolase</keyword>
<dbReference type="Gene3D" id="2.30.30.40">
    <property type="entry name" value="SH3 Domains"/>
    <property type="match status" value="1"/>
</dbReference>
<dbReference type="SMART" id="SM00047">
    <property type="entry name" value="LYZ2"/>
    <property type="match status" value="1"/>
</dbReference>
<organism evidence="5 6">
    <name type="scientific">Jeotgalibacillus proteolyticus</name>
    <dbReference type="NCBI Taxonomy" id="2082395"/>
    <lineage>
        <taxon>Bacteria</taxon>
        <taxon>Bacillati</taxon>
        <taxon>Bacillota</taxon>
        <taxon>Bacilli</taxon>
        <taxon>Bacillales</taxon>
        <taxon>Caryophanaceae</taxon>
        <taxon>Jeotgalibacillus</taxon>
    </lineage>
</organism>
<evidence type="ECO:0000313" key="5">
    <source>
        <dbReference type="EMBL" id="PPA70279.1"/>
    </source>
</evidence>
<dbReference type="EMBL" id="PREZ01000004">
    <property type="protein sequence ID" value="PPA70279.1"/>
    <property type="molecule type" value="Genomic_DNA"/>
</dbReference>
<evidence type="ECO:0000259" key="3">
    <source>
        <dbReference type="PROSITE" id="PS51272"/>
    </source>
</evidence>
<dbReference type="InterPro" id="IPR002901">
    <property type="entry name" value="MGlyc_endo_b_GlcNAc-like_dom"/>
</dbReference>
<feature type="signal peptide" evidence="2">
    <location>
        <begin position="1"/>
        <end position="25"/>
    </location>
</feature>
<protein>
    <submittedName>
        <fullName evidence="5">S-layer protein</fullName>
    </submittedName>
</protein>
<dbReference type="Pfam" id="PF00395">
    <property type="entry name" value="SLH"/>
    <property type="match status" value="3"/>
</dbReference>
<name>A0A2S5GBB2_9BACL</name>
<evidence type="ECO:0000256" key="2">
    <source>
        <dbReference type="SAM" id="SignalP"/>
    </source>
</evidence>
<dbReference type="PANTHER" id="PTHR33308">
    <property type="entry name" value="PEPTIDOGLYCAN HYDROLASE FLGJ"/>
    <property type="match status" value="1"/>
</dbReference>
<sequence length="649" mass="71879">MKKIFIAAIALMLIMSLVTPGEASAADDLTGHKYEEQVRKLMELGVIQGDDKGKIEPDRDVTRAEFVKMVVEAFEIGKAAEGAALSFSSASNQLDFKDLKAGAWYIGPITAAVEAGITTGYPGNLFKPSEKITRQEMASMVSRALTAKGINVKAEDTAELSFSDSNSIHPAHRDNVRILTHHGIMNGNTDNTFKPLDNSKRWMVALVMLKGRDEVFPPQNLPFQASTVLTDSTKVVRQFETFAQAKQYVQSTNNVHAVEANNKVIWMQSGIVATNAFTEVYHTQNFQWAPGGQFRPYVSSNTEMKYLDSTDQFVKVELAGKTGYVKPENVVLIPDGMKKGQSYYRVANGNLEHILYNHFTGAYVSTGAIGKAPAGLSQGVEYFSWDGANFTTKNGQKVTESHQYFNKLPLHTVSNYTAAELDKYLNDKFPYYNQTAYGKRWTTSPLVGSGRFFKEMEQKYKINALYLMSHAIHESAWGTSKIAQDKNNLFGYGAVDSDPYRGAYTYATFRESIEDAAQRVNQNYQTVTGSFYNGSILGNKAAGMNVRYASDAYWGEKIAGHMYRADVHLGSKDINKKTLGITTTDGLNFRSGAGTSHSSLYKLNENIPVVINGSQSVSGVNWHRVQSENKLYAEAFVSGQYIRMLPVAK</sequence>
<keyword evidence="2" id="KW-0732">Signal</keyword>
<dbReference type="Gene3D" id="1.10.530.10">
    <property type="match status" value="1"/>
</dbReference>
<accession>A0A2S5GBB2</accession>
<dbReference type="Pfam" id="PF01832">
    <property type="entry name" value="Glucosaminidase"/>
    <property type="match status" value="1"/>
</dbReference>
<evidence type="ECO:0000256" key="1">
    <source>
        <dbReference type="ARBA" id="ARBA00022801"/>
    </source>
</evidence>
<dbReference type="RefSeq" id="WP_104058229.1">
    <property type="nucleotide sequence ID" value="NZ_PREZ01000004.1"/>
</dbReference>
<evidence type="ECO:0000259" key="4">
    <source>
        <dbReference type="PROSITE" id="PS51781"/>
    </source>
</evidence>
<comment type="caution">
    <text evidence="5">The sequence shown here is derived from an EMBL/GenBank/DDBJ whole genome shotgun (WGS) entry which is preliminary data.</text>
</comment>
<feature type="domain" description="SLH" evidence="3">
    <location>
        <begin position="92"/>
        <end position="155"/>
    </location>
</feature>
<dbReference type="OrthoDB" id="9816557at2"/>
<reference evidence="5 6" key="1">
    <citation type="submission" date="2018-02" db="EMBL/GenBank/DDBJ databases">
        <title>Jeotgalibacillus proteolyticum sp. nov. a protease producing bacterium isolated from ocean sediments of Laizhou Bay.</title>
        <authorList>
            <person name="Li Y."/>
        </authorList>
    </citation>
    <scope>NUCLEOTIDE SEQUENCE [LARGE SCALE GENOMIC DNA]</scope>
    <source>
        <strain evidence="5 6">22-7</strain>
    </source>
</reference>
<feature type="domain" description="SH3b" evidence="4">
    <location>
        <begin position="576"/>
        <end position="646"/>
    </location>
</feature>
<dbReference type="GO" id="GO:0004040">
    <property type="term" value="F:amidase activity"/>
    <property type="evidence" value="ECO:0007669"/>
    <property type="project" value="InterPro"/>
</dbReference>
<gene>
    <name evidence="5" type="ORF">C4B60_11910</name>
</gene>
<dbReference type="PROSITE" id="PS51272">
    <property type="entry name" value="SLH"/>
    <property type="match status" value="3"/>
</dbReference>
<dbReference type="AlphaFoldDB" id="A0A2S5GBB2"/>
<feature type="domain" description="SLH" evidence="3">
    <location>
        <begin position="159"/>
        <end position="222"/>
    </location>
</feature>
<keyword evidence="6" id="KW-1185">Reference proteome</keyword>
<dbReference type="PANTHER" id="PTHR33308:SF9">
    <property type="entry name" value="PEPTIDOGLYCAN HYDROLASE FLGJ"/>
    <property type="match status" value="1"/>
</dbReference>
<dbReference type="InterPro" id="IPR051056">
    <property type="entry name" value="Glycosyl_Hydrolase_73"/>
</dbReference>
<feature type="domain" description="SLH" evidence="3">
    <location>
        <begin position="21"/>
        <end position="84"/>
    </location>
</feature>
<dbReference type="InterPro" id="IPR001119">
    <property type="entry name" value="SLH_dom"/>
</dbReference>